<reference evidence="1" key="1">
    <citation type="journal article" date="2019" name="Sci. Rep.">
        <title>Draft genome of Tanacetum cinerariifolium, the natural source of mosquito coil.</title>
        <authorList>
            <person name="Yamashiro T."/>
            <person name="Shiraishi A."/>
            <person name="Satake H."/>
            <person name="Nakayama K."/>
        </authorList>
    </citation>
    <scope>NUCLEOTIDE SEQUENCE</scope>
</reference>
<accession>A0A6L2J2S1</accession>
<evidence type="ECO:0000313" key="1">
    <source>
        <dbReference type="EMBL" id="GEU31052.1"/>
    </source>
</evidence>
<protein>
    <submittedName>
        <fullName evidence="1">Uncharacterized protein</fullName>
    </submittedName>
</protein>
<dbReference type="EMBL" id="BKCJ010000213">
    <property type="protein sequence ID" value="GEU31052.1"/>
    <property type="molecule type" value="Genomic_DNA"/>
</dbReference>
<sequence>MIPKTERLQEYKKLHVVSYGINRVARPLLLFFSSENQLLWFSVFKVVDTAYREFLGVGTTFDIFQNILFLYSLNTAYCLLLDTAYRILFPSWSLRSRPTTLGEAFFLARIPEARFEESLKNRFGPSKYEDPRGGIIKVVAIRLKLNLQHELLVSRPTTLADAFSLARITEAHFEATAEKEHNIKEKTYTTLSFPIKEVSLVVKGHLDASEDTLLSLPVDEVISVIEDVFDIDESDLAGTQVRDKFAEFSEDKGSVKKEWEMLRPGQRKSKEGK</sequence>
<dbReference type="AlphaFoldDB" id="A0A6L2J2S1"/>
<name>A0A6L2J2S1_TANCI</name>
<gene>
    <name evidence="1" type="ORF">Tci_003030</name>
</gene>
<proteinExistence type="predicted"/>
<comment type="caution">
    <text evidence="1">The sequence shown here is derived from an EMBL/GenBank/DDBJ whole genome shotgun (WGS) entry which is preliminary data.</text>
</comment>
<organism evidence="1">
    <name type="scientific">Tanacetum cinerariifolium</name>
    <name type="common">Dalmatian daisy</name>
    <name type="synonym">Chrysanthemum cinerariifolium</name>
    <dbReference type="NCBI Taxonomy" id="118510"/>
    <lineage>
        <taxon>Eukaryota</taxon>
        <taxon>Viridiplantae</taxon>
        <taxon>Streptophyta</taxon>
        <taxon>Embryophyta</taxon>
        <taxon>Tracheophyta</taxon>
        <taxon>Spermatophyta</taxon>
        <taxon>Magnoliopsida</taxon>
        <taxon>eudicotyledons</taxon>
        <taxon>Gunneridae</taxon>
        <taxon>Pentapetalae</taxon>
        <taxon>asterids</taxon>
        <taxon>campanulids</taxon>
        <taxon>Asterales</taxon>
        <taxon>Asteraceae</taxon>
        <taxon>Asteroideae</taxon>
        <taxon>Anthemideae</taxon>
        <taxon>Anthemidinae</taxon>
        <taxon>Tanacetum</taxon>
    </lineage>
</organism>